<keyword evidence="6" id="KW-0457">Lysine biosynthesis</keyword>
<keyword evidence="8" id="KW-1185">Reference proteome</keyword>
<comment type="catalytic activity">
    <reaction evidence="6">
        <text>[amino-group carrier protein]-C-terminal-gamma-(L-lysyl)-L-glutamate + 2-oxoglutarate = [amino-group carrier protein]-C-terminal-N-(1-carboxy-5-oxopentan-1-yl)-L-glutamine + L-glutamate</text>
        <dbReference type="Rhea" id="RHEA:41952"/>
        <dbReference type="Rhea" id="RHEA-COMP:9714"/>
        <dbReference type="Rhea" id="RHEA-COMP:9715"/>
        <dbReference type="ChEBI" id="CHEBI:16810"/>
        <dbReference type="ChEBI" id="CHEBI:29985"/>
        <dbReference type="ChEBI" id="CHEBI:78501"/>
        <dbReference type="ChEBI" id="CHEBI:78526"/>
        <dbReference type="EC" id="2.6.1.118"/>
    </reaction>
</comment>
<feature type="binding site" evidence="6">
    <location>
        <position position="263"/>
    </location>
    <ligand>
        <name>pyridoxal 5'-phosphate</name>
        <dbReference type="ChEBI" id="CHEBI:597326"/>
    </ligand>
</feature>
<sequence>MSEFVFSPKPIRIESGDGTTLTADSGTEYLDMGASYACTPLGHAHPAVVEAISDQAATLTYVQGSYPVDVRDDLYELVTEVTPDPLDHAWLSNSGTEANEAAIKFARHATGRSKILAMKNAFHGRTLGSLAATWKPKYRDGFEPLAGGFDFVTYEDESELRAAVDEDTAAVIIEPIQGEGGINPADPGFLEAAREATDEAGAALIFDEIQTGVGRTGQMWAAEKAGVTPDILTAAKGIANGLPMGVTAVREWIAEDAGNHGSTFSGGPTIAAAGTATLETVRDEELPAHAGELGDRFQTALREELGDAVREVRGEGLMVGVEVKRGANRVVRDLALEHQILALPAGRTVVRFLPPLVVSAAEIDRTVEAMGDVIDTQ</sequence>
<proteinExistence type="inferred from homology"/>
<evidence type="ECO:0000256" key="5">
    <source>
        <dbReference type="ARBA" id="ARBA00022898"/>
    </source>
</evidence>
<organism evidence="7 8">
    <name type="scientific">Halodesulfurarchaeum formicicum</name>
    <dbReference type="NCBI Taxonomy" id="1873524"/>
    <lineage>
        <taxon>Archaea</taxon>
        <taxon>Methanobacteriati</taxon>
        <taxon>Methanobacteriota</taxon>
        <taxon>Stenosarchaea group</taxon>
        <taxon>Halobacteria</taxon>
        <taxon>Halobacteriales</taxon>
        <taxon>Halobacteriaceae</taxon>
        <taxon>Halodesulfurarchaeum</taxon>
    </lineage>
</organism>
<gene>
    <name evidence="7" type="primary">argD</name>
    <name evidence="6" type="synonym">lysJ</name>
    <name evidence="7" type="ORF">HSR6_0693</name>
</gene>
<keyword evidence="3 6" id="KW-0028">Amino-acid biosynthesis</keyword>
<dbReference type="GO" id="GO:0008483">
    <property type="term" value="F:transaminase activity"/>
    <property type="evidence" value="ECO:0007669"/>
    <property type="project" value="UniProtKB-UniRule"/>
</dbReference>
<reference evidence="8" key="1">
    <citation type="submission" date="2016-08" db="EMBL/GenBank/DDBJ databases">
        <title>Discovery of first anaerobic lithoheterotrophic haloarchae widely represented in hypersaline habitats.</title>
        <authorList>
            <person name="Sorokin D.Y."/>
            <person name="Kublanov I.V."/>
            <person name="Roman P."/>
            <person name="Sinninghe Damste J.S."/>
            <person name="Golyshin P.N."/>
            <person name="Rojo D."/>
            <person name="Ciordia S."/>
            <person name="Mena Md.C."/>
            <person name="Ferrer M."/>
            <person name="Smedile F."/>
            <person name="Messina E."/>
            <person name="La Cono V."/>
            <person name="Yakimov M.M."/>
        </authorList>
    </citation>
    <scope>NUCLEOTIDE SEQUENCE [LARGE SCALE GENOMIC DNA]</scope>
    <source>
        <strain evidence="8">HSR6</strain>
    </source>
</reference>
<keyword evidence="6" id="KW-0055">Arginine biosynthesis</keyword>
<dbReference type="SUPFAM" id="SSF53383">
    <property type="entry name" value="PLP-dependent transferases"/>
    <property type="match status" value="1"/>
</dbReference>
<dbReference type="PIRSF" id="PIRSF000521">
    <property type="entry name" value="Transaminase_4ab_Lys_Orn"/>
    <property type="match status" value="1"/>
</dbReference>
<dbReference type="KEGG" id="hhsr:HSR6_0693"/>
<dbReference type="CDD" id="cd00610">
    <property type="entry name" value="OAT_like"/>
    <property type="match status" value="1"/>
</dbReference>
<comment type="cofactor">
    <cofactor evidence="6">
        <name>pyridoxal 5'-phosphate</name>
        <dbReference type="ChEBI" id="CHEBI:597326"/>
    </cofactor>
    <text evidence="6">Binds 1 pyridoxal phosphate per subunit.</text>
</comment>
<dbReference type="PANTHER" id="PTHR11986:SF79">
    <property type="entry name" value="ACETYLORNITHINE AMINOTRANSFERASE, MITOCHONDRIAL"/>
    <property type="match status" value="1"/>
</dbReference>
<dbReference type="GeneID" id="30417215"/>
<feature type="binding site" evidence="6">
    <location>
        <position position="125"/>
    </location>
    <ligand>
        <name>substrate</name>
    </ligand>
</feature>
<dbReference type="PANTHER" id="PTHR11986">
    <property type="entry name" value="AMINOTRANSFERASE CLASS III"/>
    <property type="match status" value="1"/>
</dbReference>
<comment type="subunit">
    <text evidence="6">Homodimer.</text>
</comment>
<dbReference type="GO" id="GO:0005737">
    <property type="term" value="C:cytoplasm"/>
    <property type="evidence" value="ECO:0007669"/>
    <property type="project" value="UniProtKB-SubCell"/>
</dbReference>
<protein>
    <recommendedName>
        <fullName evidence="6">Putative [LysW]-aminoadipate semialdehyde/glutamate semialdehyde transaminase</fullName>
        <ecNumber evidence="6">2.6.1.118</ecNumber>
        <ecNumber evidence="6">2.6.1.124</ecNumber>
    </recommendedName>
</protein>
<name>A0A1J1ABH9_9EURY</name>
<dbReference type="EC" id="2.6.1.124" evidence="6"/>
<feature type="binding site" evidence="6">
    <location>
        <position position="262"/>
    </location>
    <ligand>
        <name>substrate</name>
    </ligand>
</feature>
<dbReference type="InterPro" id="IPR050103">
    <property type="entry name" value="Class-III_PLP-dep_AT"/>
</dbReference>
<dbReference type="Gene3D" id="3.40.640.10">
    <property type="entry name" value="Type I PLP-dependent aspartate aminotransferase-like (Major domain)"/>
    <property type="match status" value="1"/>
</dbReference>
<dbReference type="EMBL" id="CP016804">
    <property type="protein sequence ID" value="APE95152.1"/>
    <property type="molecule type" value="Genomic_DNA"/>
</dbReference>
<comment type="subcellular location">
    <subcellularLocation>
        <location evidence="6">Cytoplasm</location>
    </subcellularLocation>
</comment>
<evidence type="ECO:0000256" key="2">
    <source>
        <dbReference type="ARBA" id="ARBA00022576"/>
    </source>
</evidence>
<comment type="pathway">
    <text evidence="6">Amino-acid biosynthesis; L-arginine biosynthesis.</text>
</comment>
<dbReference type="OrthoDB" id="85346at2157"/>
<keyword evidence="2 6" id="KW-0032">Aminotransferase</keyword>
<dbReference type="InterPro" id="IPR005814">
    <property type="entry name" value="Aminotrans_3"/>
</dbReference>
<evidence type="ECO:0000313" key="8">
    <source>
        <dbReference type="Proteomes" id="UP000186165"/>
    </source>
</evidence>
<feature type="binding site" evidence="6">
    <location>
        <position position="122"/>
    </location>
    <ligand>
        <name>pyridoxal 5'-phosphate</name>
        <dbReference type="ChEBI" id="CHEBI:597326"/>
    </ligand>
</feature>
<dbReference type="Proteomes" id="UP000186165">
    <property type="component" value="Chromosome"/>
</dbReference>
<dbReference type="FunFam" id="3.40.640.10:FF:000004">
    <property type="entry name" value="Acetylornithine aminotransferase"/>
    <property type="match status" value="1"/>
</dbReference>
<dbReference type="InterPro" id="IPR015424">
    <property type="entry name" value="PyrdxlP-dep_Trfase"/>
</dbReference>
<keyword evidence="5 6" id="KW-0663">Pyridoxal phosphate</keyword>
<evidence type="ECO:0000256" key="3">
    <source>
        <dbReference type="ARBA" id="ARBA00022605"/>
    </source>
</evidence>
<dbReference type="UniPathway" id="UPA00033">
    <property type="reaction ID" value="UER00038"/>
</dbReference>
<dbReference type="EC" id="2.6.1.118" evidence="6"/>
<keyword evidence="1 6" id="KW-0963">Cytoplasm</keyword>
<dbReference type="RefSeq" id="WP_071932811.1">
    <property type="nucleotide sequence ID" value="NZ_CP016804.1"/>
</dbReference>
<comment type="pathway">
    <text evidence="6">Amino-acid biosynthesis; L-lysine biosynthesis via AAA pathway; L-lysine from L-alpha-aminoadipate (Thermus route): step 4/5.</text>
</comment>
<comment type="function">
    <text evidence="6">Involved in both the arginine and lysine biosynthetic pathways.</text>
</comment>
<dbReference type="Pfam" id="PF00202">
    <property type="entry name" value="Aminotran_3"/>
    <property type="match status" value="1"/>
</dbReference>
<dbReference type="PROSITE" id="PS00600">
    <property type="entry name" value="AA_TRANSFER_CLASS_3"/>
    <property type="match status" value="1"/>
</dbReference>
<feature type="binding site" evidence="6">
    <location>
        <begin position="95"/>
        <end position="96"/>
    </location>
    <ligand>
        <name>pyridoxal 5'-phosphate</name>
        <dbReference type="ChEBI" id="CHEBI:597326"/>
    </ligand>
</feature>
<accession>A0A1J1ABH9</accession>
<comment type="catalytic activity">
    <reaction evidence="6">
        <text>[amino-group carrier protein]-C-terminal-gamma-(L-ornithyl)-L-glutamate + 2-oxoglutarate = [amino-group carrier protein]-C-terminal-gamma-(L-glutamyl-5-semialdehyde)-L-glutamate + L-glutamate</text>
        <dbReference type="Rhea" id="RHEA:52672"/>
        <dbReference type="Rhea" id="RHEA-COMP:13327"/>
        <dbReference type="Rhea" id="RHEA-COMP:13328"/>
        <dbReference type="ChEBI" id="CHEBI:16810"/>
        <dbReference type="ChEBI" id="CHEBI:29985"/>
        <dbReference type="ChEBI" id="CHEBI:136761"/>
        <dbReference type="ChEBI" id="CHEBI:136763"/>
        <dbReference type="EC" id="2.6.1.124"/>
    </reaction>
</comment>
<evidence type="ECO:0000256" key="4">
    <source>
        <dbReference type="ARBA" id="ARBA00022679"/>
    </source>
</evidence>
<dbReference type="Gene3D" id="3.90.1150.10">
    <property type="entry name" value="Aspartate Aminotransferase, domain 1"/>
    <property type="match status" value="1"/>
</dbReference>
<dbReference type="UniPathway" id="UPA00068"/>
<dbReference type="InterPro" id="IPR015421">
    <property type="entry name" value="PyrdxlP-dep_Trfase_major"/>
</dbReference>
<dbReference type="InterPro" id="IPR049704">
    <property type="entry name" value="Aminotrans_3_PPA_site"/>
</dbReference>
<dbReference type="GO" id="GO:0042802">
    <property type="term" value="F:identical protein binding"/>
    <property type="evidence" value="ECO:0007669"/>
    <property type="project" value="TreeGrafter"/>
</dbReference>
<feature type="binding site" evidence="6">
    <location>
        <begin position="207"/>
        <end position="210"/>
    </location>
    <ligand>
        <name>pyridoxal 5'-phosphate</name>
        <dbReference type="ChEBI" id="CHEBI:597326"/>
    </ligand>
</feature>
<dbReference type="GO" id="GO:0030170">
    <property type="term" value="F:pyridoxal phosphate binding"/>
    <property type="evidence" value="ECO:0007669"/>
    <property type="project" value="InterPro"/>
</dbReference>
<dbReference type="HAMAP" id="MF_02084">
    <property type="entry name" value="LysJ_aminotrans_3"/>
    <property type="match status" value="1"/>
</dbReference>
<comment type="similarity">
    <text evidence="6">Belongs to the class-III pyridoxal-phosphate-dependent aminotransferase family. LysJ subfamily.</text>
</comment>
<feature type="modified residue" description="N6-(pyridoxal phosphate)lysine" evidence="6">
    <location>
        <position position="236"/>
    </location>
</feature>
<evidence type="ECO:0000256" key="1">
    <source>
        <dbReference type="ARBA" id="ARBA00022490"/>
    </source>
</evidence>
<dbReference type="GO" id="GO:0042450">
    <property type="term" value="P:L-arginine biosynthetic process via ornithine"/>
    <property type="evidence" value="ECO:0007669"/>
    <property type="project" value="UniProtKB-UniRule"/>
</dbReference>
<dbReference type="AlphaFoldDB" id="A0A1J1ABH9"/>
<dbReference type="InterPro" id="IPR015422">
    <property type="entry name" value="PyrdxlP-dep_Trfase_small"/>
</dbReference>
<dbReference type="InterPro" id="IPR037537">
    <property type="entry name" value="LysJ"/>
</dbReference>
<keyword evidence="4 6" id="KW-0808">Transferase</keyword>
<evidence type="ECO:0000313" key="7">
    <source>
        <dbReference type="EMBL" id="APE95152.1"/>
    </source>
</evidence>
<dbReference type="GO" id="GO:0019878">
    <property type="term" value="P:lysine biosynthetic process via aminoadipic acid"/>
    <property type="evidence" value="ECO:0007669"/>
    <property type="project" value="UniProtKB-UniRule"/>
</dbReference>
<evidence type="ECO:0000256" key="6">
    <source>
        <dbReference type="HAMAP-Rule" id="MF_02084"/>
    </source>
</evidence>